<dbReference type="InterPro" id="IPR011765">
    <property type="entry name" value="Pept_M16_N"/>
</dbReference>
<dbReference type="GO" id="GO:0061133">
    <property type="term" value="F:endopeptidase activator activity"/>
    <property type="evidence" value="ECO:0007669"/>
    <property type="project" value="EnsemblFungi"/>
</dbReference>
<dbReference type="PANTHER" id="PTHR11851:SF49">
    <property type="entry name" value="MITOCHONDRIAL-PROCESSING PEPTIDASE SUBUNIT ALPHA"/>
    <property type="match status" value="1"/>
</dbReference>
<comment type="similarity">
    <text evidence="2 5">Belongs to the peptidase M16 family.</text>
</comment>
<dbReference type="InterPro" id="IPR007863">
    <property type="entry name" value="Peptidase_M16_C"/>
</dbReference>
<dbReference type="PROSITE" id="PS00143">
    <property type="entry name" value="INSULINASE"/>
    <property type="match status" value="1"/>
</dbReference>
<dbReference type="GO" id="GO:0006627">
    <property type="term" value="P:protein processing involved in protein targeting to mitochondrion"/>
    <property type="evidence" value="ECO:0007669"/>
    <property type="project" value="EnsemblFungi"/>
</dbReference>
<dbReference type="STRING" id="1071380.I2GXH2"/>
<dbReference type="PANTHER" id="PTHR11851">
    <property type="entry name" value="METALLOPROTEASE"/>
    <property type="match status" value="1"/>
</dbReference>
<accession>I2GXH2</accession>
<evidence type="ECO:0000256" key="2">
    <source>
        <dbReference type="ARBA" id="ARBA00007261"/>
    </source>
</evidence>
<evidence type="ECO:0000256" key="4">
    <source>
        <dbReference type="ARBA" id="ARBA00032315"/>
    </source>
</evidence>
<dbReference type="eggNOG" id="KOG2067">
    <property type="taxonomic scope" value="Eukaryota"/>
</dbReference>
<dbReference type="OrthoDB" id="277191at2759"/>
<keyword evidence="9" id="KW-1185">Reference proteome</keyword>
<dbReference type="InParanoid" id="I2GXH2"/>
<dbReference type="InterPro" id="IPR050361">
    <property type="entry name" value="MPP/UQCRC_Complex"/>
</dbReference>
<dbReference type="GeneID" id="14493586"/>
<evidence type="ECO:0000259" key="7">
    <source>
        <dbReference type="Pfam" id="PF05193"/>
    </source>
</evidence>
<evidence type="ECO:0000256" key="3">
    <source>
        <dbReference type="ARBA" id="ARBA00030006"/>
    </source>
</evidence>
<protein>
    <recommendedName>
        <fullName evidence="3">Alpha-MPP</fullName>
    </recommendedName>
    <alternativeName>
        <fullName evidence="4">Inactive zinc metalloprotease alpha</fullName>
    </alternativeName>
</protein>
<evidence type="ECO:0000256" key="5">
    <source>
        <dbReference type="RuleBase" id="RU004447"/>
    </source>
</evidence>
<sequence length="486" mass="53454">MLRISSRLYSTALRDTFKKTTLPNGVTVATSNTKGHFSAVGLYMHAGSRFETPETIGCTHLLDRLAFKSTQNYSGKDISQKLELLGGNYQCISSRETMIYQASVFNQDVDKMLKLMSQTVKSPLITVEEVEEQKQIAQYEVGEIWQKPELALPELLHTTAFAGKTLGAPLLCPLESIPTVTPNTLQLYRDALYTPKNTVAAFVGVPHDKAVEMALTQFADWNLNPNSKVNLINTSTPEVAQYIGGEACLPPAPYYGATPIELYHFQIGFESYPAAHDSVYAGAVLQTLLGGGSSFSAGGPGKGMFSRLYTDILNVHYEVDTCNAFSHTYSDTGLFGIHVSCFKNNANDVLNVIANEIATFLEPNSFNDSEVKRAKNQLKSSLLMNLESRLVELEDMGRQLAVQNTRIPVSEMIQKIENVTTKDVQDIAREIFTGKVKNAGSGTGKPTIVMQGEREAFGDVMGTLKKYGLGKHDGRSTVKATKKRWF</sequence>
<dbReference type="GO" id="GO:0046872">
    <property type="term" value="F:metal ion binding"/>
    <property type="evidence" value="ECO:0007669"/>
    <property type="project" value="InterPro"/>
</dbReference>
<dbReference type="Gene3D" id="3.30.830.10">
    <property type="entry name" value="Metalloenzyme, LuxS/M16 peptidase-like"/>
    <property type="match status" value="2"/>
</dbReference>
<dbReference type="AlphaFoldDB" id="I2GXH2"/>
<evidence type="ECO:0000313" key="9">
    <source>
        <dbReference type="Proteomes" id="UP000002866"/>
    </source>
</evidence>
<feature type="domain" description="Peptidase M16 N-terminal" evidence="6">
    <location>
        <begin position="28"/>
        <end position="173"/>
    </location>
</feature>
<organism evidence="8 9">
    <name type="scientific">Henningerozyma blattae (strain ATCC 34711 / CBS 6284 / DSM 70876 / NBRC 10599 / NRRL Y-10934 / UCD 77-7)</name>
    <name type="common">Yeast</name>
    <name type="synonym">Tetrapisispora blattae</name>
    <dbReference type="NCBI Taxonomy" id="1071380"/>
    <lineage>
        <taxon>Eukaryota</taxon>
        <taxon>Fungi</taxon>
        <taxon>Dikarya</taxon>
        <taxon>Ascomycota</taxon>
        <taxon>Saccharomycotina</taxon>
        <taxon>Saccharomycetes</taxon>
        <taxon>Saccharomycetales</taxon>
        <taxon>Saccharomycetaceae</taxon>
        <taxon>Henningerozyma</taxon>
    </lineage>
</organism>
<gene>
    <name evidence="8" type="primary">TBLA0A10460</name>
    <name evidence="8" type="ORF">TBLA_0A10460</name>
</gene>
<dbReference type="RefSeq" id="XP_004178343.1">
    <property type="nucleotide sequence ID" value="XM_004178295.1"/>
</dbReference>
<dbReference type="Pfam" id="PF00675">
    <property type="entry name" value="Peptidase_M16"/>
    <property type="match status" value="1"/>
</dbReference>
<dbReference type="Proteomes" id="UP000002866">
    <property type="component" value="Chromosome 1"/>
</dbReference>
<evidence type="ECO:0000313" key="8">
    <source>
        <dbReference type="EMBL" id="CCH58824.1"/>
    </source>
</evidence>
<dbReference type="GO" id="GO:0004222">
    <property type="term" value="F:metalloendopeptidase activity"/>
    <property type="evidence" value="ECO:0007669"/>
    <property type="project" value="EnsemblFungi"/>
</dbReference>
<dbReference type="InterPro" id="IPR001431">
    <property type="entry name" value="Pept_M16_Zn_BS"/>
</dbReference>
<evidence type="ECO:0000259" key="6">
    <source>
        <dbReference type="Pfam" id="PF00675"/>
    </source>
</evidence>
<dbReference type="EMBL" id="HE806316">
    <property type="protein sequence ID" value="CCH58824.1"/>
    <property type="molecule type" value="Genomic_DNA"/>
</dbReference>
<feature type="domain" description="Peptidase M16 C-terminal" evidence="7">
    <location>
        <begin position="180"/>
        <end position="378"/>
    </location>
</feature>
<dbReference type="HOGENOM" id="CLU_009902_5_2_1"/>
<dbReference type="SUPFAM" id="SSF63411">
    <property type="entry name" value="LuxS/MPP-like metallohydrolase"/>
    <property type="match status" value="2"/>
</dbReference>
<dbReference type="GO" id="GO:0017087">
    <property type="term" value="C:mitochondrial processing peptidase complex"/>
    <property type="evidence" value="ECO:0007669"/>
    <property type="project" value="EnsemblFungi"/>
</dbReference>
<reference evidence="8 9" key="1">
    <citation type="journal article" date="2011" name="Proc. Natl. Acad. Sci. U.S.A.">
        <title>Evolutionary erosion of yeast sex chromosomes by mating-type switching accidents.</title>
        <authorList>
            <person name="Gordon J.L."/>
            <person name="Armisen D."/>
            <person name="Proux-Wera E."/>
            <person name="Oheigeartaigh S.S."/>
            <person name="Byrne K.P."/>
            <person name="Wolfe K.H."/>
        </authorList>
    </citation>
    <scope>NUCLEOTIDE SEQUENCE [LARGE SCALE GENOMIC DNA]</scope>
    <source>
        <strain evidence="9">ATCC 34711 / CBS 6284 / DSM 70876 / NBRC 10599 / NRRL Y-10934 / UCD 77-7</strain>
    </source>
</reference>
<name>I2GXH2_HENB6</name>
<dbReference type="OMA" id="LKYHHSP"/>
<proteinExistence type="inferred from homology"/>
<dbReference type="KEGG" id="tbl:TBLA_0A10460"/>
<dbReference type="Pfam" id="PF05193">
    <property type="entry name" value="Peptidase_M16_C"/>
    <property type="match status" value="1"/>
</dbReference>
<evidence type="ECO:0000256" key="1">
    <source>
        <dbReference type="ARBA" id="ARBA00002123"/>
    </source>
</evidence>
<dbReference type="FunCoup" id="I2GXH2">
    <property type="interactions" value="1086"/>
</dbReference>
<comment type="function">
    <text evidence="1">Substrate recognition and binding subunit of the essential mitochondrial processing protease (MPP), which cleaves the mitochondrial sequence off newly imported precursors proteins.</text>
</comment>
<dbReference type="InterPro" id="IPR011249">
    <property type="entry name" value="Metalloenz_LuxS/M16"/>
</dbReference>